<reference evidence="1 2" key="1">
    <citation type="submission" date="2018-08" db="EMBL/GenBank/DDBJ databases">
        <title>Murine metabolic-syndrome-specific gut microbial biobank.</title>
        <authorList>
            <person name="Liu C."/>
        </authorList>
    </citation>
    <scope>NUCLEOTIDE SEQUENCE [LARGE SCALE GENOMIC DNA]</scope>
    <source>
        <strain evidence="1 2">583</strain>
    </source>
</reference>
<dbReference type="InterPro" id="IPR014722">
    <property type="entry name" value="Rib_uL2_dom2"/>
</dbReference>
<dbReference type="EMBL" id="QXXA01000013">
    <property type="protein sequence ID" value="NBI07641.1"/>
    <property type="molecule type" value="Genomic_DNA"/>
</dbReference>
<name>A0A845QZA3_9CLOT</name>
<sequence length="113" mass="13377">MKVTSRVVFIKGKYKGKTGTIIDYKYPRVYVELDHNLDWVECKSNKLLEIDDITNIGNIKFKKNMKIYDVNLNKVGKILDVYKENKEIHKVKFECGKIIEYTLKEDINFIILE</sequence>
<proteinExistence type="predicted"/>
<comment type="caution">
    <text evidence="1">The sequence shown here is derived from an EMBL/GenBank/DDBJ whole genome shotgun (WGS) entry which is preliminary data.</text>
</comment>
<evidence type="ECO:0000313" key="1">
    <source>
        <dbReference type="EMBL" id="NBI07641.1"/>
    </source>
</evidence>
<evidence type="ECO:0008006" key="3">
    <source>
        <dbReference type="Google" id="ProtNLM"/>
    </source>
</evidence>
<organism evidence="1 2">
    <name type="scientific">Senegalia massiliensis</name>
    <dbReference type="NCBI Taxonomy" id="1720316"/>
    <lineage>
        <taxon>Bacteria</taxon>
        <taxon>Bacillati</taxon>
        <taxon>Bacillota</taxon>
        <taxon>Clostridia</taxon>
        <taxon>Eubacteriales</taxon>
        <taxon>Clostridiaceae</taxon>
        <taxon>Senegalia</taxon>
    </lineage>
</organism>
<gene>
    <name evidence="1" type="ORF">D3Z33_12335</name>
</gene>
<dbReference type="AlphaFoldDB" id="A0A845QZA3"/>
<keyword evidence="2" id="KW-1185">Reference proteome</keyword>
<accession>A0A845QZA3</accession>
<evidence type="ECO:0000313" key="2">
    <source>
        <dbReference type="Proteomes" id="UP000467132"/>
    </source>
</evidence>
<dbReference type="Gene3D" id="2.30.30.30">
    <property type="match status" value="1"/>
</dbReference>
<protein>
    <recommendedName>
        <fullName evidence="3">KOW domain-containing protein</fullName>
    </recommendedName>
</protein>
<dbReference type="Proteomes" id="UP000467132">
    <property type="component" value="Unassembled WGS sequence"/>
</dbReference>
<dbReference type="RefSeq" id="WP_160198111.1">
    <property type="nucleotide sequence ID" value="NZ_QXXA01000013.1"/>
</dbReference>